<dbReference type="SMART" id="SM00244">
    <property type="entry name" value="PHB"/>
    <property type="match status" value="1"/>
</dbReference>
<feature type="domain" description="Band 7" evidence="6">
    <location>
        <begin position="40"/>
        <end position="197"/>
    </location>
</feature>
<dbReference type="Gene3D" id="3.30.479.30">
    <property type="entry name" value="Band 7 domain"/>
    <property type="match status" value="1"/>
</dbReference>
<dbReference type="Pfam" id="PF01145">
    <property type="entry name" value="Band_7"/>
    <property type="match status" value="1"/>
</dbReference>
<evidence type="ECO:0000313" key="8">
    <source>
        <dbReference type="EMBL" id="MBX8643183.1"/>
    </source>
</evidence>
<evidence type="ECO:0000256" key="1">
    <source>
        <dbReference type="ARBA" id="ARBA00004167"/>
    </source>
</evidence>
<dbReference type="PANTHER" id="PTHR10264:SF19">
    <property type="entry name" value="AT06885P-RELATED"/>
    <property type="match status" value="1"/>
</dbReference>
<name>A0A8J7YLV4_9ARCH</name>
<comment type="similarity">
    <text evidence="2">Belongs to the band 7/mec-2 family.</text>
</comment>
<comment type="caution">
    <text evidence="8">The sequence shown here is derived from an EMBL/GenBank/DDBJ whole genome shotgun (WGS) entry which is preliminary data.</text>
</comment>
<dbReference type="InterPro" id="IPR001972">
    <property type="entry name" value="Stomatin_HflK_fam"/>
</dbReference>
<reference evidence="8" key="1">
    <citation type="submission" date="2021-05" db="EMBL/GenBank/DDBJ databases">
        <title>Genomic insights into ecological role and evolution of a novel Thermoplasmata order Candidatus Sysuiplasmatales.</title>
        <authorList>
            <person name="Yuan Y."/>
        </authorList>
    </citation>
    <scope>NUCLEOTIDE SEQUENCE</scope>
    <source>
        <strain evidence="8">TUT19-bin139</strain>
        <strain evidence="7">YP2-bin.285</strain>
    </source>
</reference>
<dbReference type="EMBL" id="JAHEAC010000001">
    <property type="protein sequence ID" value="MBX8643183.1"/>
    <property type="molecule type" value="Genomic_DNA"/>
</dbReference>
<evidence type="ECO:0000256" key="2">
    <source>
        <dbReference type="ARBA" id="ARBA00008164"/>
    </source>
</evidence>
<dbReference type="FunFam" id="3.30.479.30:FF:000004">
    <property type="entry name" value="Putative membrane protease family, stomatin"/>
    <property type="match status" value="1"/>
</dbReference>
<protein>
    <submittedName>
        <fullName evidence="8">SPFH/Band 7/PHB domain protein</fullName>
    </submittedName>
</protein>
<dbReference type="EMBL" id="JAGVSJ010000001">
    <property type="protein sequence ID" value="MBX8630969.1"/>
    <property type="molecule type" value="Genomic_DNA"/>
</dbReference>
<dbReference type="Proteomes" id="UP000750197">
    <property type="component" value="Unassembled WGS sequence"/>
</dbReference>
<gene>
    <name evidence="7" type="ORF">J9259_00365</name>
    <name evidence="8" type="ORF">KIY12_00395</name>
</gene>
<evidence type="ECO:0000256" key="5">
    <source>
        <dbReference type="SAM" id="Phobius"/>
    </source>
</evidence>
<dbReference type="GO" id="GO:0005886">
    <property type="term" value="C:plasma membrane"/>
    <property type="evidence" value="ECO:0007669"/>
    <property type="project" value="InterPro"/>
</dbReference>
<keyword evidence="3 5" id="KW-0812">Transmembrane</keyword>
<accession>A0A8J7YLV4</accession>
<dbReference type="GO" id="GO:0098552">
    <property type="term" value="C:side of membrane"/>
    <property type="evidence" value="ECO:0007669"/>
    <property type="project" value="UniProtKB-ARBA"/>
</dbReference>
<evidence type="ECO:0000256" key="3">
    <source>
        <dbReference type="ARBA" id="ARBA00022692"/>
    </source>
</evidence>
<dbReference type="PRINTS" id="PR00721">
    <property type="entry name" value="STOMATIN"/>
</dbReference>
<dbReference type="SUPFAM" id="SSF117892">
    <property type="entry name" value="Band 7/SPFH domain"/>
    <property type="match status" value="1"/>
</dbReference>
<dbReference type="PANTHER" id="PTHR10264">
    <property type="entry name" value="BAND 7 PROTEIN-RELATED"/>
    <property type="match status" value="1"/>
</dbReference>
<dbReference type="Proteomes" id="UP000716004">
    <property type="component" value="Unassembled WGS sequence"/>
</dbReference>
<evidence type="ECO:0000259" key="6">
    <source>
        <dbReference type="SMART" id="SM00244"/>
    </source>
</evidence>
<dbReference type="InterPro" id="IPR001107">
    <property type="entry name" value="Band_7"/>
</dbReference>
<sequence length="312" mass="34140">MLEAAFISVFGYALLQSSTSLGVFAGGIVVLIIVLIFLAAMIKIVKEYERIVNFRLGKAQSEKGPGIVFIIPGVDRPVRVDLRERFLQIPHQTCITKDNAPVDIDFIIYFKVISAADSVIQVNNFEGAAIGIATTTLRAVIGDINLDEVLSKREEINSILRTKLDEVTTRWGVKVTNVEIREILPPKNVSDAMILQMSAERTRRAVVTEAEGKKSATITVAEGDRQSAILRAEGEKQSAILKAEGYAQALTTVFSAARTIDQKTLTLQYLDTLKALGSSAATKFILPAEFTQLLSPIKSMIRDAEAEAEKVE</sequence>
<evidence type="ECO:0000313" key="7">
    <source>
        <dbReference type="EMBL" id="MBX8630969.1"/>
    </source>
</evidence>
<proteinExistence type="inferred from homology"/>
<keyword evidence="5" id="KW-0472">Membrane</keyword>
<dbReference type="AlphaFoldDB" id="A0A8J7YLV4"/>
<dbReference type="InterPro" id="IPR043202">
    <property type="entry name" value="Band-7_stomatin-like"/>
</dbReference>
<feature type="transmembrane region" description="Helical" evidence="5">
    <location>
        <begin position="20"/>
        <end position="45"/>
    </location>
</feature>
<organism evidence="8 9">
    <name type="scientific">Candidatus Sysuiplasma superficiale</name>
    <dbReference type="NCBI Taxonomy" id="2823368"/>
    <lineage>
        <taxon>Archaea</taxon>
        <taxon>Methanobacteriati</taxon>
        <taxon>Thermoplasmatota</taxon>
        <taxon>Thermoplasmata</taxon>
        <taxon>Candidatus Sysuiplasmatales</taxon>
        <taxon>Candidatus Sysuiplasmataceae</taxon>
        <taxon>Candidatus Sysuiplasma</taxon>
    </lineage>
</organism>
<keyword evidence="4 5" id="KW-1133">Transmembrane helix</keyword>
<dbReference type="InterPro" id="IPR036013">
    <property type="entry name" value="Band_7/SPFH_dom_sf"/>
</dbReference>
<evidence type="ECO:0000256" key="4">
    <source>
        <dbReference type="ARBA" id="ARBA00022989"/>
    </source>
</evidence>
<comment type="subcellular location">
    <subcellularLocation>
        <location evidence="1">Membrane</location>
        <topology evidence="1">Single-pass membrane protein</topology>
    </subcellularLocation>
</comment>
<evidence type="ECO:0000313" key="9">
    <source>
        <dbReference type="Proteomes" id="UP000750197"/>
    </source>
</evidence>